<dbReference type="GO" id="GO:0016740">
    <property type="term" value="F:transferase activity"/>
    <property type="evidence" value="ECO:0007669"/>
    <property type="project" value="UniProtKB-KW"/>
</dbReference>
<protein>
    <submittedName>
        <fullName evidence="2">Glycosyltransferase family 25</fullName>
    </submittedName>
</protein>
<dbReference type="InterPro" id="IPR002654">
    <property type="entry name" value="Glyco_trans_25"/>
</dbReference>
<name>A0A5B8IDI0_9VIRU</name>
<evidence type="ECO:0000313" key="2">
    <source>
        <dbReference type="EMBL" id="QDY51826.1"/>
    </source>
</evidence>
<proteinExistence type="predicted"/>
<keyword evidence="2" id="KW-0808">Transferase</keyword>
<organism evidence="2">
    <name type="scientific">Mimiviridae sp. ChoanoV1</name>
    <dbReference type="NCBI Taxonomy" id="2596887"/>
    <lineage>
        <taxon>Viruses</taxon>
        <taxon>Varidnaviria</taxon>
        <taxon>Bamfordvirae</taxon>
        <taxon>Nucleocytoviricota</taxon>
        <taxon>Megaviricetes</taxon>
        <taxon>Imitervirales</taxon>
        <taxon>Schizomimiviridae</taxon>
    </lineage>
</organism>
<gene>
    <name evidence="2" type="ORF">1_211</name>
</gene>
<sequence length="244" mass="29273">MYQIALILIIIIFIKLYKKQEYFSNNKLHGSFFINVNRHTKRKLYMEKQFKINNIKCQRFSALDKNKIDNNFLLNLKKDLKLNDIETNKKKKGSIACLLSHTYLWDKIYNLSGDTYLIFEDDCKILPNFNKKLNYYLKRLPKKWDLIWLGYNNIKGEKYDDNFYIPKQGFFIGHNSQQHCYLINRKSVPKIKKILFPIPKNFKNKDQIFRLNFNKINAYFLNERLAVQDQNEFPTSERTGGKNG</sequence>
<feature type="domain" description="Glycosyl transferase family 25" evidence="1">
    <location>
        <begin position="31"/>
        <end position="153"/>
    </location>
</feature>
<reference evidence="2" key="1">
    <citation type="submission" date="2018-11" db="EMBL/GenBank/DDBJ databases">
        <title>A distinct lineage of giant viruses engineers rhodopsin photosystems in predatory marine eukaryotes.</title>
        <authorList>
            <person name="Needham D.M."/>
            <person name="Yoshizawa S."/>
            <person name="Hosaka T."/>
            <person name="Poirier C."/>
            <person name="Choi C.-J."/>
            <person name="Hehenberger E."/>
            <person name="Irwin N.A.T."/>
            <person name="Wilken S."/>
            <person name="Yung C.-M."/>
            <person name="Bachy C."/>
            <person name="Kurihara R."/>
            <person name="Nakajima Y."/>
            <person name="Kojima K."/>
            <person name="Kimura-Someya T."/>
            <person name="Leonard G."/>
            <person name="Malmstrom R.R."/>
            <person name="Mende D."/>
            <person name="Olson D.K."/>
            <person name="Sudo Y."/>
            <person name="Sudek S."/>
            <person name="Richards T.A."/>
            <person name="DeLong E.F."/>
            <person name="Keeling P.J."/>
            <person name="Santoro A.E."/>
            <person name="Shirouzu M."/>
            <person name="Iwasaki W."/>
            <person name="Worden A.Z."/>
        </authorList>
    </citation>
    <scope>NUCLEOTIDE SEQUENCE</scope>
</reference>
<accession>A0A5B8IDI0</accession>
<dbReference type="Pfam" id="PF01755">
    <property type="entry name" value="Glyco_transf_25"/>
    <property type="match status" value="1"/>
</dbReference>
<dbReference type="EMBL" id="MK250085">
    <property type="protein sequence ID" value="QDY51826.1"/>
    <property type="molecule type" value="Genomic_DNA"/>
</dbReference>
<evidence type="ECO:0000259" key="1">
    <source>
        <dbReference type="Pfam" id="PF01755"/>
    </source>
</evidence>